<dbReference type="STRING" id="525897.Dbac_2554"/>
<dbReference type="AlphaFoldDB" id="C7LS83"/>
<dbReference type="Gene3D" id="3.20.20.80">
    <property type="entry name" value="Glycosidases"/>
    <property type="match status" value="1"/>
</dbReference>
<accession>C7LS83</accession>
<dbReference type="RefSeq" id="WP_015774720.1">
    <property type="nucleotide sequence ID" value="NC_013173.1"/>
</dbReference>
<dbReference type="PANTHER" id="PTHR41244:SF1">
    <property type="entry name" value="GLYCOSYLTRANSFERASE"/>
    <property type="match status" value="1"/>
</dbReference>
<dbReference type="eggNOG" id="COG3754">
    <property type="taxonomic scope" value="Bacteria"/>
</dbReference>
<dbReference type="Proteomes" id="UP000002216">
    <property type="component" value="Chromosome"/>
</dbReference>
<sequence length="364" mass="42309">MSSIKIIAFNLPQYHPIPENDEWWGAGFTEWRNVAKARPLFPGHRQPNLPGELGFYDMRLDDTLERQGELAAWSGVSAFCFYHYWFAGRRLLERPIERLRSMTSPSLPYCLCWANHHWTNHWAGISNDILVEQTYPGLGDHRDHYLYWRNFLSDSRYFKVNGKPAMVIFRPNDIPKVARFVDLFQQWARADGFGDLFFIGLDHDLGLLDAGFDAVAPHSLNIALAAYLKGHRRAYHLVRQRLGRFPRWVIDYSSLDRYFKNHLCDGITTLPTAIPNWDNTPRIGRRGLVFANSSPARFADHLRRSVSGFTAANDGKDRILFIKSWNEWAEGNYLEPDLVHDRGWLEAVRSFVSQYNDKNFCKGR</sequence>
<dbReference type="EMBL" id="CP001629">
    <property type="protein sequence ID" value="ACU90631.1"/>
    <property type="molecule type" value="Genomic_DNA"/>
</dbReference>
<dbReference type="CDD" id="cd11579">
    <property type="entry name" value="Glyco_tran_WbsX"/>
    <property type="match status" value="1"/>
</dbReference>
<gene>
    <name evidence="1" type="ordered locus">Dbac_2554</name>
</gene>
<dbReference type="InterPro" id="IPR032719">
    <property type="entry name" value="WbsX"/>
</dbReference>
<protein>
    <submittedName>
        <fullName evidence="1">Lipopolysaccharide biosynthesis protein-like protein</fullName>
    </submittedName>
</protein>
<reference evidence="1 2" key="1">
    <citation type="journal article" date="2009" name="Stand. Genomic Sci.">
        <title>Complete genome sequence of Desulfomicrobium baculatum type strain (X).</title>
        <authorList>
            <person name="Copeland A."/>
            <person name="Spring S."/>
            <person name="Goker M."/>
            <person name="Schneider S."/>
            <person name="Lapidus A."/>
            <person name="Del Rio T.G."/>
            <person name="Tice H."/>
            <person name="Cheng J.F."/>
            <person name="Chen F."/>
            <person name="Nolan M."/>
            <person name="Bruce D."/>
            <person name="Goodwin L."/>
            <person name="Pitluck S."/>
            <person name="Ivanova N."/>
            <person name="Mavrommatis K."/>
            <person name="Ovchinnikova G."/>
            <person name="Pati A."/>
            <person name="Chen A."/>
            <person name="Palaniappan K."/>
            <person name="Land M."/>
            <person name="Hauser L."/>
            <person name="Chang Y.J."/>
            <person name="Jeffries C.C."/>
            <person name="Meincke L."/>
            <person name="Sims D."/>
            <person name="Brettin T."/>
            <person name="Detter J.C."/>
            <person name="Han C."/>
            <person name="Chain P."/>
            <person name="Bristow J."/>
            <person name="Eisen J.A."/>
            <person name="Markowitz V."/>
            <person name="Hugenholtz P."/>
            <person name="Kyrpides N.C."/>
            <person name="Klenk H.P."/>
            <person name="Lucas S."/>
        </authorList>
    </citation>
    <scope>NUCLEOTIDE SEQUENCE [LARGE SCALE GENOMIC DNA]</scope>
    <source>
        <strain evidence="2">DSM 4028 / VKM B-1378 / X</strain>
    </source>
</reference>
<organism evidence="1 2">
    <name type="scientific">Desulfomicrobium baculatum (strain DSM 4028 / VKM B-1378 / X)</name>
    <name type="common">Desulfovibrio baculatus</name>
    <dbReference type="NCBI Taxonomy" id="525897"/>
    <lineage>
        <taxon>Bacteria</taxon>
        <taxon>Pseudomonadati</taxon>
        <taxon>Thermodesulfobacteriota</taxon>
        <taxon>Desulfovibrionia</taxon>
        <taxon>Desulfovibrionales</taxon>
        <taxon>Desulfomicrobiaceae</taxon>
        <taxon>Desulfomicrobium</taxon>
    </lineage>
</organism>
<dbReference type="OrthoDB" id="8666056at2"/>
<dbReference type="HOGENOM" id="CLU_038570_0_0_7"/>
<keyword evidence="2" id="KW-1185">Reference proteome</keyword>
<evidence type="ECO:0000313" key="1">
    <source>
        <dbReference type="EMBL" id="ACU90631.1"/>
    </source>
</evidence>
<proteinExistence type="predicted"/>
<dbReference type="KEGG" id="dba:Dbac_2554"/>
<dbReference type="PANTHER" id="PTHR41244">
    <property type="entry name" value="RHAMNAN SYNTHESIS F"/>
    <property type="match status" value="1"/>
</dbReference>
<dbReference type="Pfam" id="PF14307">
    <property type="entry name" value="Glyco_tran_WbsX"/>
    <property type="match status" value="1"/>
</dbReference>
<evidence type="ECO:0000313" key="2">
    <source>
        <dbReference type="Proteomes" id="UP000002216"/>
    </source>
</evidence>
<name>C7LS83_DESBD</name>